<dbReference type="Gene3D" id="1.10.10.10">
    <property type="entry name" value="Winged helix-like DNA-binding domain superfamily/Winged helix DNA-binding domain"/>
    <property type="match status" value="1"/>
</dbReference>
<dbReference type="OrthoDB" id="621413at2759"/>
<dbReference type="InterPro" id="IPR055414">
    <property type="entry name" value="LRR_R13L4/SHOC2-like"/>
</dbReference>
<dbReference type="InterPro" id="IPR058922">
    <property type="entry name" value="WHD_DRP"/>
</dbReference>
<accession>A0A5S6R6K0</accession>
<name>A0A5S6R6K0_ORYSJ</name>
<evidence type="ECO:0000256" key="7">
    <source>
        <dbReference type="ARBA" id="ARBA00023054"/>
    </source>
</evidence>
<dbReference type="InterPro" id="IPR002182">
    <property type="entry name" value="NB-ARC"/>
</dbReference>
<dbReference type="Pfam" id="PF23598">
    <property type="entry name" value="LRR_14"/>
    <property type="match status" value="1"/>
</dbReference>
<dbReference type="SUPFAM" id="SSF52540">
    <property type="entry name" value="P-loop containing nucleoside triphosphate hydrolases"/>
    <property type="match status" value="1"/>
</dbReference>
<keyword evidence="6" id="KW-0067">ATP-binding</keyword>
<dbReference type="Proteomes" id="UP000000763">
    <property type="component" value="Chromosome 11"/>
</dbReference>
<keyword evidence="4" id="KW-0547">Nucleotide-binding</keyword>
<evidence type="ECO:0000259" key="8">
    <source>
        <dbReference type="Pfam" id="PF00931"/>
    </source>
</evidence>
<evidence type="ECO:0000259" key="10">
    <source>
        <dbReference type="Pfam" id="PF23559"/>
    </source>
</evidence>
<dbReference type="InterPro" id="IPR042197">
    <property type="entry name" value="Apaf_helical"/>
</dbReference>
<gene>
    <name evidence="12" type="ordered locus">Os11g0623800</name>
</gene>
<dbReference type="InterPro" id="IPR041118">
    <property type="entry name" value="Rx_N"/>
</dbReference>
<dbReference type="OMA" id="CTERTNE"/>
<protein>
    <submittedName>
        <fullName evidence="12">Os11g0623800 protein</fullName>
    </submittedName>
</protein>
<feature type="domain" description="NB-ARC" evidence="8">
    <location>
        <begin position="210"/>
        <end position="360"/>
    </location>
</feature>
<comment type="similarity">
    <text evidence="1">Belongs to the disease resistance NB-LRR family.</text>
</comment>
<dbReference type="Gene3D" id="1.20.5.4130">
    <property type="match status" value="1"/>
</dbReference>
<organism evidence="12 13">
    <name type="scientific">Oryza sativa subsp. japonica</name>
    <name type="common">Rice</name>
    <dbReference type="NCBI Taxonomy" id="39947"/>
    <lineage>
        <taxon>Eukaryota</taxon>
        <taxon>Viridiplantae</taxon>
        <taxon>Streptophyta</taxon>
        <taxon>Embryophyta</taxon>
        <taxon>Tracheophyta</taxon>
        <taxon>Spermatophyta</taxon>
        <taxon>Magnoliopsida</taxon>
        <taxon>Liliopsida</taxon>
        <taxon>Poales</taxon>
        <taxon>Poaceae</taxon>
        <taxon>BOP clade</taxon>
        <taxon>Oryzoideae</taxon>
        <taxon>Oryzeae</taxon>
        <taxon>Oryzinae</taxon>
        <taxon>Oryza</taxon>
        <taxon>Oryza sativa</taxon>
    </lineage>
</organism>
<dbReference type="Gene3D" id="3.40.50.300">
    <property type="entry name" value="P-loop containing nucleotide triphosphate hydrolases"/>
    <property type="match status" value="1"/>
</dbReference>
<evidence type="ECO:0000259" key="9">
    <source>
        <dbReference type="Pfam" id="PF18052"/>
    </source>
</evidence>
<reference evidence="13" key="2">
    <citation type="journal article" date="2008" name="Nucleic Acids Res.">
        <title>The rice annotation project database (RAP-DB): 2008 update.</title>
        <authorList>
            <consortium name="The rice annotation project (RAP)"/>
        </authorList>
    </citation>
    <scope>GENOME REANNOTATION</scope>
    <source>
        <strain evidence="13">cv. Nipponbare</strain>
    </source>
</reference>
<evidence type="ECO:0000256" key="1">
    <source>
        <dbReference type="ARBA" id="ARBA00008894"/>
    </source>
</evidence>
<keyword evidence="2" id="KW-0433">Leucine-rich repeat</keyword>
<feature type="domain" description="Disease resistance protein winged helix" evidence="10">
    <location>
        <begin position="449"/>
        <end position="525"/>
    </location>
</feature>
<dbReference type="SUPFAM" id="SSF52058">
    <property type="entry name" value="L domain-like"/>
    <property type="match status" value="1"/>
</dbReference>
<proteinExistence type="inferred from homology"/>
<dbReference type="KEGG" id="dosa:Os11g0623800"/>
<dbReference type="GO" id="GO:0043531">
    <property type="term" value="F:ADP binding"/>
    <property type="evidence" value="ECO:0007669"/>
    <property type="project" value="InterPro"/>
</dbReference>
<dbReference type="GO" id="GO:0042742">
    <property type="term" value="P:defense response to bacterium"/>
    <property type="evidence" value="ECO:0007669"/>
    <property type="project" value="UniProtKB-ARBA"/>
</dbReference>
<dbReference type="PANTHER" id="PTHR36766">
    <property type="entry name" value="PLANT BROAD-SPECTRUM MILDEW RESISTANCE PROTEIN RPW8"/>
    <property type="match status" value="1"/>
</dbReference>
<dbReference type="InterPro" id="IPR027417">
    <property type="entry name" value="P-loop_NTPase"/>
</dbReference>
<keyword evidence="7" id="KW-0175">Coiled coil</keyword>
<dbReference type="AlphaFoldDB" id="A0A5S6R6K0"/>
<evidence type="ECO:0000256" key="6">
    <source>
        <dbReference type="ARBA" id="ARBA00022840"/>
    </source>
</evidence>
<evidence type="ECO:0000313" key="13">
    <source>
        <dbReference type="Proteomes" id="UP000000763"/>
    </source>
</evidence>
<dbReference type="Pfam" id="PF18052">
    <property type="entry name" value="Rx_N"/>
    <property type="match status" value="1"/>
</dbReference>
<evidence type="ECO:0000313" key="12">
    <source>
        <dbReference type="EMBL" id="BAF28668.2"/>
    </source>
</evidence>
<sequence length="1054" mass="119058">MAAILGSLVGSCAKKLQEIITDEAILILGVRKELEELQRRADIIKCSLNDAEARRMEDTTVEMWLGQLRDVMYDVDDTIDLARFKGSMLLSDHPSASSSSTKSTSCGGLSLLSCFSNTGTRHELAVKIKSLNKKINNIVNDKVFLGLESTPSTGKDSVTPQERSSKLVEPNLVGRDVVHACRKLVDLVIKNKEKTADIENKEKKADIEHKKKEPYKLAIVGTGGIGKTTLAQKIYNDKKVEGNFDKRIWVCVSKEYLGTSLLREVLRGMGVQYGADESLGELQVKLISAVSEKSFLLVLDDVWQSDVWTNLLRIPLHAASTGVILVTTRLDIVAREIGADHTHQVDLMSDDVGWELLWKSMNVIEEKQVQNLRDIGMEIVRKCYGLPLAIKVISRVLISKDKSEKEWKKILNKNSWKTNNFPSEIIGALYLSYDELPQHLKQCFLYCAIYPENSTINRDDITRMWIAEGFIDEQESSTDEQKHQLLEDTAVEYYYELIHRNLLQPDGSHFDHIRCKIHDLLRQLAFHLSRQECFVGDPETQGGNKMSVVRRISVVTGKDMVVLPRMDKEEYKVRTYRTSYHKSLKVDSSLFRRLKYLRVLDLTKSYVQSIPDSIGDLIHLRLLDLDSTDISCLPESLGSLKNLQILNLQWCVALHRLPLAITKLCSLRRLGIDGTPINEVPMGIGGLKFLNDLEGFPIGGGGNDNAKIQDGWNLEELRPLPHLRKLQMIKLEKAASGCKDTLLTDKGYLKVLRLWCTERTNEPYSEKDVSDIENMFEKLIPPCTLEDLVLTRYFGRKYPTWLGTTYLCSLEYLTLRWCKSCVCLPTIGQLHNLKYLRIEGAIAVTKIGPEFLGCKLRTTEEAVAFSRLELLTFTDMPNWEEWSFVEDDDEAAATAEPVANEGEANDASAKPKGEAPVGRLQLLPCLKKLHLRNCPKLRAFPRQLGKVATSLKVLTIGEARCLKVVEDFPFLSDNLSIIGCKGLKRISNLPQLRDLRVARCPNLRCVKEFGCLQQLWLGVGMQDVSSVWVAGLQGQHRQDHGDDLDVYTWQLRVG</sequence>
<dbReference type="EMBL" id="AP008217">
    <property type="protein sequence ID" value="BAF28668.2"/>
    <property type="molecule type" value="Genomic_DNA"/>
</dbReference>
<evidence type="ECO:0000256" key="5">
    <source>
        <dbReference type="ARBA" id="ARBA00022821"/>
    </source>
</evidence>
<dbReference type="Gramene" id="Os11t0623800-00">
    <property type="protein sequence ID" value="Os11t0623800-00"/>
    <property type="gene ID" value="Os11g0623800"/>
</dbReference>
<dbReference type="GO" id="GO:0005524">
    <property type="term" value="F:ATP binding"/>
    <property type="evidence" value="ECO:0007669"/>
    <property type="project" value="UniProtKB-KW"/>
</dbReference>
<evidence type="ECO:0000259" key="11">
    <source>
        <dbReference type="Pfam" id="PF23598"/>
    </source>
</evidence>
<dbReference type="Gene3D" id="3.80.10.10">
    <property type="entry name" value="Ribonuclease Inhibitor"/>
    <property type="match status" value="2"/>
</dbReference>
<evidence type="ECO:0000256" key="3">
    <source>
        <dbReference type="ARBA" id="ARBA00022737"/>
    </source>
</evidence>
<dbReference type="Pfam" id="PF23559">
    <property type="entry name" value="WHD_DRP"/>
    <property type="match status" value="1"/>
</dbReference>
<dbReference type="Pfam" id="PF00931">
    <property type="entry name" value="NB-ARC"/>
    <property type="match status" value="1"/>
</dbReference>
<keyword evidence="3" id="KW-0677">Repeat</keyword>
<dbReference type="PANTHER" id="PTHR36766:SF70">
    <property type="entry name" value="DISEASE RESISTANCE PROTEIN RGA4"/>
    <property type="match status" value="1"/>
</dbReference>
<evidence type="ECO:0000256" key="4">
    <source>
        <dbReference type="ARBA" id="ARBA00022741"/>
    </source>
</evidence>
<dbReference type="InterPro" id="IPR038005">
    <property type="entry name" value="RX-like_CC"/>
</dbReference>
<evidence type="ECO:0000256" key="2">
    <source>
        <dbReference type="ARBA" id="ARBA00022614"/>
    </source>
</evidence>
<reference evidence="12 13" key="1">
    <citation type="journal article" date="2005" name="Nature">
        <title>The map-based sequence of the rice genome.</title>
        <authorList>
            <consortium name="International rice genome sequencing project (IRGSP)"/>
            <person name="Matsumoto T."/>
            <person name="Wu J."/>
            <person name="Kanamori H."/>
            <person name="Katayose Y."/>
            <person name="Fujisawa M."/>
            <person name="Namiki N."/>
            <person name="Mizuno H."/>
            <person name="Yamamoto K."/>
            <person name="Antonio B.A."/>
            <person name="Baba T."/>
            <person name="Sakata K."/>
            <person name="Nagamura Y."/>
            <person name="Aoki H."/>
            <person name="Arikawa K."/>
            <person name="Arita K."/>
            <person name="Bito T."/>
            <person name="Chiden Y."/>
            <person name="Fujitsuka N."/>
            <person name="Fukunaka R."/>
            <person name="Hamada M."/>
            <person name="Harada C."/>
            <person name="Hayashi A."/>
            <person name="Hijishita S."/>
            <person name="Honda M."/>
            <person name="Hosokawa S."/>
            <person name="Ichikawa Y."/>
            <person name="Idonuma A."/>
            <person name="Iijima M."/>
            <person name="Ikeda M."/>
            <person name="Ikeno M."/>
            <person name="Ito K."/>
            <person name="Ito S."/>
            <person name="Ito T."/>
            <person name="Ito Y."/>
            <person name="Ito Y."/>
            <person name="Iwabuchi A."/>
            <person name="Kamiya K."/>
            <person name="Karasawa W."/>
            <person name="Kurita K."/>
            <person name="Katagiri S."/>
            <person name="Kikuta A."/>
            <person name="Kobayashi H."/>
            <person name="Kobayashi N."/>
            <person name="Machita K."/>
            <person name="Maehara T."/>
            <person name="Masukawa M."/>
            <person name="Mizubayashi T."/>
            <person name="Mukai Y."/>
            <person name="Nagasaki H."/>
            <person name="Nagata Y."/>
            <person name="Naito S."/>
            <person name="Nakashima M."/>
            <person name="Nakama Y."/>
            <person name="Nakamichi Y."/>
            <person name="Nakamura M."/>
            <person name="Meguro A."/>
            <person name="Negishi M."/>
            <person name="Ohta I."/>
            <person name="Ohta T."/>
            <person name="Okamoto M."/>
            <person name="Ono N."/>
            <person name="Saji S."/>
            <person name="Sakaguchi M."/>
            <person name="Sakai K."/>
            <person name="Shibata M."/>
            <person name="Shimokawa T."/>
            <person name="Song J."/>
            <person name="Takazaki Y."/>
            <person name="Terasawa K."/>
            <person name="Tsugane M."/>
            <person name="Tsuji K."/>
            <person name="Ueda S."/>
            <person name="Waki K."/>
            <person name="Yamagata H."/>
            <person name="Yamamoto M."/>
            <person name="Yamamoto S."/>
            <person name="Yamane H."/>
            <person name="Yoshiki S."/>
            <person name="Yoshihara R."/>
            <person name="Yukawa K."/>
            <person name="Zhong H."/>
            <person name="Yano M."/>
            <person name="Yuan Q."/>
            <person name="Ouyang S."/>
            <person name="Liu J."/>
            <person name="Jones K.M."/>
            <person name="Gansberger K."/>
            <person name="Moffat K."/>
            <person name="Hill J."/>
            <person name="Bera J."/>
            <person name="Fadrosh D."/>
            <person name="Jin S."/>
            <person name="Johri S."/>
            <person name="Kim M."/>
            <person name="Overton L."/>
            <person name="Reardon M."/>
            <person name="Tsitrin T."/>
            <person name="Vuong H."/>
            <person name="Weaver B."/>
            <person name="Ciecko A."/>
            <person name="Tallon L."/>
            <person name="Jackson J."/>
            <person name="Pai G."/>
            <person name="Aken S.V."/>
            <person name="Utterback T."/>
            <person name="Reidmuller S."/>
            <person name="Feldblyum T."/>
            <person name="Hsiao J."/>
            <person name="Zismann V."/>
            <person name="Iobst S."/>
            <person name="de Vazeille A.R."/>
            <person name="Buell C.R."/>
            <person name="Ying K."/>
            <person name="Li Y."/>
            <person name="Lu T."/>
            <person name="Huang Y."/>
            <person name="Zhao Q."/>
            <person name="Feng Q."/>
            <person name="Zhang L."/>
            <person name="Zhu J."/>
            <person name="Weng Q."/>
            <person name="Mu J."/>
            <person name="Lu Y."/>
            <person name="Fan D."/>
            <person name="Liu Y."/>
            <person name="Guan J."/>
            <person name="Zhang Y."/>
            <person name="Yu S."/>
            <person name="Liu X."/>
            <person name="Zhang Y."/>
            <person name="Hong G."/>
            <person name="Han B."/>
            <person name="Choisne N."/>
            <person name="Demange N."/>
            <person name="Orjeda G."/>
            <person name="Samain S."/>
            <person name="Cattolico L."/>
            <person name="Pelletier E."/>
            <person name="Couloux A."/>
            <person name="Segurens B."/>
            <person name="Wincker P."/>
            <person name="D'Hont A."/>
            <person name="Scarpelli C."/>
            <person name="Weissenbach J."/>
            <person name="Salanoubat M."/>
            <person name="Quetier F."/>
            <person name="Yu Y."/>
            <person name="Kim H.R."/>
            <person name="Rambo T."/>
            <person name="Currie J."/>
            <person name="Collura K."/>
            <person name="Luo M."/>
            <person name="Yang T."/>
            <person name="Ammiraju J.S.S."/>
            <person name="Engler F."/>
            <person name="Soderlund C."/>
            <person name="Wing R.A."/>
            <person name="Palmer L.E."/>
            <person name="de la Bastide M."/>
            <person name="Spiegel L."/>
            <person name="Nascimento L."/>
            <person name="Zutavern T."/>
            <person name="O'Shaughnessy A."/>
            <person name="Dike S."/>
            <person name="Dedhia N."/>
            <person name="Preston R."/>
            <person name="Balija V."/>
            <person name="McCombie W.R."/>
            <person name="Chow T."/>
            <person name="Chen H."/>
            <person name="Chung M."/>
            <person name="Chen C."/>
            <person name="Shaw J."/>
            <person name="Wu H."/>
            <person name="Hsiao K."/>
            <person name="Chao Y."/>
            <person name="Chu M."/>
            <person name="Cheng C."/>
            <person name="Hour A."/>
            <person name="Lee P."/>
            <person name="Lin S."/>
            <person name="Lin Y."/>
            <person name="Liou J."/>
            <person name="Liu S."/>
            <person name="Hsing Y."/>
            <person name="Raghuvanshi S."/>
            <person name="Mohanty A."/>
            <person name="Bharti A.K."/>
            <person name="Gaur A."/>
            <person name="Gupta V."/>
            <person name="Kumar D."/>
            <person name="Ravi V."/>
            <person name="Vij S."/>
            <person name="Kapur A."/>
            <person name="Khurana P."/>
            <person name="Khurana P."/>
            <person name="Khurana J.P."/>
            <person name="Tyagi A.K."/>
            <person name="Gaikwad K."/>
            <person name="Singh A."/>
            <person name="Dalal V."/>
            <person name="Srivastava S."/>
            <person name="Dixit A."/>
            <person name="Pal A.K."/>
            <person name="Ghazi I.A."/>
            <person name="Yadav M."/>
            <person name="Pandit A."/>
            <person name="Bhargava A."/>
            <person name="Sureshbabu K."/>
            <person name="Batra K."/>
            <person name="Sharma T.R."/>
            <person name="Mohapatra T."/>
            <person name="Singh N.K."/>
            <person name="Messing J."/>
            <person name="Nelson A.B."/>
            <person name="Fuks G."/>
            <person name="Kavchok S."/>
            <person name="Keizer G."/>
            <person name="Linton E."/>
            <person name="Llaca V."/>
            <person name="Song R."/>
            <person name="Tanyolac B."/>
            <person name="Young S."/>
            <person name="Ho-Il K."/>
            <person name="Hahn J.H."/>
            <person name="Sangsakoo G."/>
            <person name="Vanavichit A."/>
            <person name="de Mattos Luiz.A.T."/>
            <person name="Zimmer P.D."/>
            <person name="Malone G."/>
            <person name="Dellagostin O."/>
            <person name="de Oliveira A.C."/>
            <person name="Bevan M."/>
            <person name="Bancroft I."/>
            <person name="Minx P."/>
            <person name="Cordum H."/>
            <person name="Wilson R."/>
            <person name="Cheng Z."/>
            <person name="Jin W."/>
            <person name="Jiang J."/>
            <person name="Leong S.A."/>
            <person name="Iwama H."/>
            <person name="Gojobori T."/>
            <person name="Itoh T."/>
            <person name="Niimura Y."/>
            <person name="Fujii Y."/>
            <person name="Habara T."/>
            <person name="Sakai H."/>
            <person name="Sato Y."/>
            <person name="Wilson G."/>
            <person name="Kumar K."/>
            <person name="McCouch S."/>
            <person name="Juretic N."/>
            <person name="Hoen D."/>
            <person name="Wright S."/>
            <person name="Bruskiewich R."/>
            <person name="Bureau T."/>
            <person name="Miyao A."/>
            <person name="Hirochika H."/>
            <person name="Nishikawa T."/>
            <person name="Kadowaki K."/>
            <person name="Sugiura M."/>
            <person name="Burr B."/>
            <person name="Sasaki T."/>
        </authorList>
    </citation>
    <scope>NUCLEOTIDE SEQUENCE [LARGE SCALE GENOMIC DNA]</scope>
    <source>
        <strain evidence="13">cv. Nipponbare</strain>
    </source>
</reference>
<dbReference type="InterPro" id="IPR036388">
    <property type="entry name" value="WH-like_DNA-bd_sf"/>
</dbReference>
<dbReference type="Gene3D" id="1.10.8.430">
    <property type="entry name" value="Helical domain of apoptotic protease-activating factors"/>
    <property type="match status" value="1"/>
</dbReference>
<dbReference type="GO" id="GO:0002758">
    <property type="term" value="P:innate immune response-activating signaling pathway"/>
    <property type="evidence" value="ECO:0007669"/>
    <property type="project" value="UniProtKB-ARBA"/>
</dbReference>
<dbReference type="SMR" id="A0A5S6R6K0"/>
<dbReference type="GO" id="GO:0009626">
    <property type="term" value="P:plant-type hypersensitive response"/>
    <property type="evidence" value="ECO:0007669"/>
    <property type="project" value="UniProtKB-ARBA"/>
</dbReference>
<keyword evidence="5" id="KW-0611">Plant defense</keyword>
<dbReference type="FunFam" id="1.10.10.10:FF:000322">
    <property type="entry name" value="Probable disease resistance protein At1g63360"/>
    <property type="match status" value="1"/>
</dbReference>
<dbReference type="PRINTS" id="PR00364">
    <property type="entry name" value="DISEASERSIST"/>
</dbReference>
<feature type="domain" description="Disease resistance N-terminal" evidence="9">
    <location>
        <begin position="9"/>
        <end position="85"/>
    </location>
</feature>
<dbReference type="InterPro" id="IPR032675">
    <property type="entry name" value="LRR_dom_sf"/>
</dbReference>
<feature type="domain" description="Disease resistance R13L4/SHOC-2-like LRR" evidence="11">
    <location>
        <begin position="590"/>
        <end position="874"/>
    </location>
</feature>
<dbReference type="CDD" id="cd14798">
    <property type="entry name" value="RX-CC_like"/>
    <property type="match status" value="1"/>
</dbReference>